<dbReference type="Proteomes" id="UP000178065">
    <property type="component" value="Unassembled WGS sequence"/>
</dbReference>
<dbReference type="InterPro" id="IPR002847">
    <property type="entry name" value="F420-0_gamma-glut_ligase-dom"/>
</dbReference>
<accession>A0A1G2QYX8</accession>
<name>A0A1G2QYX8_9BACT</name>
<dbReference type="STRING" id="1802448.A2672_02655"/>
<dbReference type="AlphaFoldDB" id="A0A1G2QYX8"/>
<dbReference type="Gene3D" id="3.30.1330.100">
    <property type="entry name" value="CofE-like"/>
    <property type="match status" value="1"/>
</dbReference>
<dbReference type="EMBL" id="MHTT01000010">
    <property type="protein sequence ID" value="OHA65844.1"/>
    <property type="molecule type" value="Genomic_DNA"/>
</dbReference>
<gene>
    <name evidence="2" type="ORF">A2672_02655</name>
</gene>
<dbReference type="Pfam" id="PF01996">
    <property type="entry name" value="F420_ligase"/>
    <property type="match status" value="1"/>
</dbReference>
<feature type="domain" description="Coenzyme F420:L-glutamate ligase-like" evidence="1">
    <location>
        <begin position="8"/>
        <end position="211"/>
    </location>
</feature>
<evidence type="ECO:0000259" key="1">
    <source>
        <dbReference type="Pfam" id="PF01996"/>
    </source>
</evidence>
<proteinExistence type="predicted"/>
<evidence type="ECO:0000313" key="3">
    <source>
        <dbReference type="Proteomes" id="UP000178065"/>
    </source>
</evidence>
<dbReference type="PANTHER" id="PTHR47917:SF1">
    <property type="entry name" value="COENZYME F420:L-GLUTAMATE LIGASE"/>
    <property type="match status" value="1"/>
</dbReference>
<comment type="caution">
    <text evidence="2">The sequence shown here is derived from an EMBL/GenBank/DDBJ whole genome shotgun (WGS) entry which is preliminary data.</text>
</comment>
<evidence type="ECO:0000313" key="2">
    <source>
        <dbReference type="EMBL" id="OHA65844.1"/>
    </source>
</evidence>
<organism evidence="2 3">
    <name type="scientific">Candidatus Wildermuthbacteria bacterium RIFCSPHIGHO2_01_FULL_49_22b</name>
    <dbReference type="NCBI Taxonomy" id="1802448"/>
    <lineage>
        <taxon>Bacteria</taxon>
        <taxon>Candidatus Wildermuthiibacteriota</taxon>
    </lineage>
</organism>
<dbReference type="SUPFAM" id="SSF144010">
    <property type="entry name" value="CofE-like"/>
    <property type="match status" value="1"/>
</dbReference>
<dbReference type="PANTHER" id="PTHR47917">
    <property type="match status" value="1"/>
</dbReference>
<sequence length="255" mass="28382">MKVTGVKTRKITPQYASILEIVDRYLPRLQDRSVVAVTSKIVALCQGRAILIPKDEKEKNKLKDQLIVREAELYLPRSSSKYNVLLTVKGNAINFSSGVDESNAGGYFVLWPKDPQKSANKIREHLVKKHRKRNIGVIITDTTSVPLRWGQRGVFVLAHSGFSALNSYIGKPDLFGRPFKMTSAAVADALGTAAVLVMGEGVEQTPLAVIEDIPFVRFQQRNPTKKELEKLKMPLKDDLYAPLLKAVKWRKGGGT</sequence>
<dbReference type="Gene3D" id="3.90.1660.10">
    <property type="entry name" value="CofE-like domain"/>
    <property type="match status" value="1"/>
</dbReference>
<protein>
    <recommendedName>
        <fullName evidence="1">Coenzyme F420:L-glutamate ligase-like domain-containing protein</fullName>
    </recommendedName>
</protein>
<reference evidence="2 3" key="1">
    <citation type="journal article" date="2016" name="Nat. Commun.">
        <title>Thousands of microbial genomes shed light on interconnected biogeochemical processes in an aquifer system.</title>
        <authorList>
            <person name="Anantharaman K."/>
            <person name="Brown C.T."/>
            <person name="Hug L.A."/>
            <person name="Sharon I."/>
            <person name="Castelle C.J."/>
            <person name="Probst A.J."/>
            <person name="Thomas B.C."/>
            <person name="Singh A."/>
            <person name="Wilkins M.J."/>
            <person name="Karaoz U."/>
            <person name="Brodie E.L."/>
            <person name="Williams K.H."/>
            <person name="Hubbard S.S."/>
            <person name="Banfield J.F."/>
        </authorList>
    </citation>
    <scope>NUCLEOTIDE SEQUENCE [LARGE SCALE GENOMIC DNA]</scope>
</reference>